<name>Q24EG5_TETTS</name>
<keyword evidence="4" id="KW-1185">Reference proteome</keyword>
<dbReference type="SUPFAM" id="SSF52047">
    <property type="entry name" value="RNI-like"/>
    <property type="match status" value="1"/>
</dbReference>
<dbReference type="RefSeq" id="XP_001026418.2">
    <property type="nucleotide sequence ID" value="XM_001026418.2"/>
</dbReference>
<keyword evidence="1" id="KW-0433">Leucine-rich repeat</keyword>
<evidence type="ECO:0000256" key="2">
    <source>
        <dbReference type="ARBA" id="ARBA00022737"/>
    </source>
</evidence>
<dbReference type="InterPro" id="IPR032675">
    <property type="entry name" value="LRR_dom_sf"/>
</dbReference>
<dbReference type="AlphaFoldDB" id="Q24EG5"/>
<evidence type="ECO:0008006" key="5">
    <source>
        <dbReference type="Google" id="ProtNLM"/>
    </source>
</evidence>
<dbReference type="HOGENOM" id="CLU_793397_0_0_1"/>
<dbReference type="Pfam" id="PF13516">
    <property type="entry name" value="LRR_6"/>
    <property type="match status" value="3"/>
</dbReference>
<dbReference type="Gene3D" id="3.80.10.10">
    <property type="entry name" value="Ribonuclease Inhibitor"/>
    <property type="match status" value="2"/>
</dbReference>
<dbReference type="GeneID" id="7826721"/>
<gene>
    <name evidence="3" type="ORF">TTHERM_01594610</name>
</gene>
<evidence type="ECO:0000256" key="1">
    <source>
        <dbReference type="ARBA" id="ARBA00022614"/>
    </source>
</evidence>
<dbReference type="InParanoid" id="Q24EG5"/>
<evidence type="ECO:0000313" key="3">
    <source>
        <dbReference type="EMBL" id="EAS06173.2"/>
    </source>
</evidence>
<sequence>ILHIDLRSSQIGDEDVSDLGACLNICNNLQNLTLDLCKNQIGAKGVSDLVIGLANCTNLSNLTLDLHENQINDQGASDLGSCLANCTNLSNLTLDLRSNQICEKGALDLGSGLANCTNLSDLILDLRQNQISAKGASYLSSCLANCTNLLNLTLDLGYKAVDLVQKEKANQTLQPVDNGNKLFDLIRLWWKFEYDQKNINQFNYEKTKQISPQKPTSISINQQKFSVDSKYENKDSCVQQQLIKDDNDSDFKIMNSAFEKGNFNDQYKDQIKNDIKRFTQVKQNINLDLFYNPKDDKSFYIIINDEKRKNYGYLTVLVTEQQYQVIDFLNFEKKDSILQEFSNKTKLLDLIKIWWKFEYLQSNNK</sequence>
<dbReference type="GO" id="GO:0045348">
    <property type="term" value="P:positive regulation of MHC class II biosynthetic process"/>
    <property type="evidence" value="ECO:0007669"/>
    <property type="project" value="TreeGrafter"/>
</dbReference>
<dbReference type="PANTHER" id="PTHR47189">
    <property type="entry name" value="MHC CLASS II TRANSACTIVATOR"/>
    <property type="match status" value="1"/>
</dbReference>
<evidence type="ECO:0000313" key="4">
    <source>
        <dbReference type="Proteomes" id="UP000009168"/>
    </source>
</evidence>
<dbReference type="PANTHER" id="PTHR47189:SF1">
    <property type="entry name" value="MHC CLASS II TRANSACTIVATOR"/>
    <property type="match status" value="1"/>
</dbReference>
<dbReference type="GO" id="GO:0045944">
    <property type="term" value="P:positive regulation of transcription by RNA polymerase II"/>
    <property type="evidence" value="ECO:0007669"/>
    <property type="project" value="TreeGrafter"/>
</dbReference>
<dbReference type="InterPro" id="IPR001611">
    <property type="entry name" value="Leu-rich_rpt"/>
</dbReference>
<accession>Q24EG5</accession>
<dbReference type="Proteomes" id="UP000009168">
    <property type="component" value="Unassembled WGS sequence"/>
</dbReference>
<dbReference type="KEGG" id="tet:TTHERM_01594610"/>
<dbReference type="EMBL" id="GG662305">
    <property type="protein sequence ID" value="EAS06173.2"/>
    <property type="molecule type" value="Genomic_DNA"/>
</dbReference>
<reference evidence="4" key="1">
    <citation type="journal article" date="2006" name="PLoS Biol.">
        <title>Macronuclear genome sequence of the ciliate Tetrahymena thermophila, a model eukaryote.</title>
        <authorList>
            <person name="Eisen J.A."/>
            <person name="Coyne R.S."/>
            <person name="Wu M."/>
            <person name="Wu D."/>
            <person name="Thiagarajan M."/>
            <person name="Wortman J.R."/>
            <person name="Badger J.H."/>
            <person name="Ren Q."/>
            <person name="Amedeo P."/>
            <person name="Jones K.M."/>
            <person name="Tallon L.J."/>
            <person name="Delcher A.L."/>
            <person name="Salzberg S.L."/>
            <person name="Silva J.C."/>
            <person name="Haas B.J."/>
            <person name="Majoros W.H."/>
            <person name="Farzad M."/>
            <person name="Carlton J.M."/>
            <person name="Smith R.K. Jr."/>
            <person name="Garg J."/>
            <person name="Pearlman R.E."/>
            <person name="Karrer K.M."/>
            <person name="Sun L."/>
            <person name="Manning G."/>
            <person name="Elde N.C."/>
            <person name="Turkewitz A.P."/>
            <person name="Asai D.J."/>
            <person name="Wilkes D.E."/>
            <person name="Wang Y."/>
            <person name="Cai H."/>
            <person name="Collins K."/>
            <person name="Stewart B.A."/>
            <person name="Lee S.R."/>
            <person name="Wilamowska K."/>
            <person name="Weinberg Z."/>
            <person name="Ruzzo W.L."/>
            <person name="Wloga D."/>
            <person name="Gaertig J."/>
            <person name="Frankel J."/>
            <person name="Tsao C.-C."/>
            <person name="Gorovsky M.A."/>
            <person name="Keeling P.J."/>
            <person name="Waller R.F."/>
            <person name="Patron N.J."/>
            <person name="Cherry J.M."/>
            <person name="Stover N.A."/>
            <person name="Krieger C.J."/>
            <person name="del Toro C."/>
            <person name="Ryder H.F."/>
            <person name="Williamson S.C."/>
            <person name="Barbeau R.A."/>
            <person name="Hamilton E.P."/>
            <person name="Orias E."/>
        </authorList>
    </citation>
    <scope>NUCLEOTIDE SEQUENCE [LARGE SCALE GENOMIC DNA]</scope>
    <source>
        <strain evidence="4">SB210</strain>
    </source>
</reference>
<dbReference type="GO" id="GO:0045345">
    <property type="term" value="P:positive regulation of MHC class I biosynthetic process"/>
    <property type="evidence" value="ECO:0007669"/>
    <property type="project" value="TreeGrafter"/>
</dbReference>
<protein>
    <recommendedName>
        <fullName evidence="5">Kinase domain protein</fullName>
    </recommendedName>
</protein>
<dbReference type="OrthoDB" id="120976at2759"/>
<proteinExistence type="predicted"/>
<keyword evidence="2" id="KW-0677">Repeat</keyword>
<feature type="non-terminal residue" evidence="3">
    <location>
        <position position="1"/>
    </location>
</feature>
<dbReference type="SMART" id="SM00368">
    <property type="entry name" value="LRR_RI"/>
    <property type="match status" value="3"/>
</dbReference>
<organism evidence="3 4">
    <name type="scientific">Tetrahymena thermophila (strain SB210)</name>
    <dbReference type="NCBI Taxonomy" id="312017"/>
    <lineage>
        <taxon>Eukaryota</taxon>
        <taxon>Sar</taxon>
        <taxon>Alveolata</taxon>
        <taxon>Ciliophora</taxon>
        <taxon>Intramacronucleata</taxon>
        <taxon>Oligohymenophorea</taxon>
        <taxon>Hymenostomatida</taxon>
        <taxon>Tetrahymenina</taxon>
        <taxon>Tetrahymenidae</taxon>
        <taxon>Tetrahymena</taxon>
    </lineage>
</organism>